<dbReference type="EMBL" id="AB170333">
    <property type="protein sequence ID" value="BAE87396.1"/>
    <property type="molecule type" value="mRNA"/>
</dbReference>
<dbReference type="AlphaFoldDB" id="I7GJQ0"/>
<proteinExistence type="evidence at transcript level"/>
<reference evidence="1" key="1">
    <citation type="journal article" date="2007" name="PLoS Biol.">
        <title>Rate of evolution in brain-expressed genes in humans and other primates.</title>
        <authorList>
            <person name="Wang H.-Y."/>
            <person name="Chien H.-C."/>
            <person name="Osada N."/>
            <person name="Hashimoto K."/>
            <person name="Sugano S."/>
            <person name="Gojobori T."/>
            <person name="Chou C.-K."/>
            <person name="Tsai S.-F."/>
            <person name="Wu C.-I."/>
            <person name="Shen C.-K.J."/>
        </authorList>
    </citation>
    <scope>NUCLEOTIDE SEQUENCE</scope>
</reference>
<accession>I7GJQ0</accession>
<evidence type="ECO:0000313" key="1">
    <source>
        <dbReference type="EMBL" id="BAE87396.1"/>
    </source>
</evidence>
<protein>
    <submittedName>
        <fullName evidence="1">Macaca fascicularis brain cDNA clone: QmoA-10390, similar to human formin-like 2 (FMNL2), mRNA, RefSeq: NM_052905.1</fullName>
    </submittedName>
</protein>
<name>I7GJQ0_MACFA</name>
<sequence>MMRLLVSITRPWQSANRMQLQWHKGHLTLCFQFHILLLLC</sequence>
<organism evidence="1">
    <name type="scientific">Macaca fascicularis</name>
    <name type="common">Crab-eating macaque</name>
    <name type="synonym">Cynomolgus monkey</name>
    <dbReference type="NCBI Taxonomy" id="9541"/>
    <lineage>
        <taxon>Eukaryota</taxon>
        <taxon>Metazoa</taxon>
        <taxon>Chordata</taxon>
        <taxon>Craniata</taxon>
        <taxon>Vertebrata</taxon>
        <taxon>Euteleostomi</taxon>
        <taxon>Mammalia</taxon>
        <taxon>Eutheria</taxon>
        <taxon>Euarchontoglires</taxon>
        <taxon>Primates</taxon>
        <taxon>Haplorrhini</taxon>
        <taxon>Catarrhini</taxon>
        <taxon>Cercopithecidae</taxon>
        <taxon>Cercopithecinae</taxon>
        <taxon>Macaca</taxon>
    </lineage>
</organism>